<keyword evidence="2" id="KW-1185">Reference proteome</keyword>
<accession>A0A2J7PYE7</accession>
<evidence type="ECO:0000313" key="2">
    <source>
        <dbReference type="Proteomes" id="UP000235965"/>
    </source>
</evidence>
<reference evidence="1 2" key="1">
    <citation type="submission" date="2017-12" db="EMBL/GenBank/DDBJ databases">
        <title>Hemimetabolous genomes reveal molecular basis of termite eusociality.</title>
        <authorList>
            <person name="Harrison M.C."/>
            <person name="Jongepier E."/>
            <person name="Robertson H.M."/>
            <person name="Arning N."/>
            <person name="Bitard-Feildel T."/>
            <person name="Chao H."/>
            <person name="Childers C.P."/>
            <person name="Dinh H."/>
            <person name="Doddapaneni H."/>
            <person name="Dugan S."/>
            <person name="Gowin J."/>
            <person name="Greiner C."/>
            <person name="Han Y."/>
            <person name="Hu H."/>
            <person name="Hughes D.S.T."/>
            <person name="Huylmans A.-K."/>
            <person name="Kemena C."/>
            <person name="Kremer L.P.M."/>
            <person name="Lee S.L."/>
            <person name="Lopez-Ezquerra A."/>
            <person name="Mallet L."/>
            <person name="Monroy-Kuhn J.M."/>
            <person name="Moser A."/>
            <person name="Murali S.C."/>
            <person name="Muzny D.M."/>
            <person name="Otani S."/>
            <person name="Piulachs M.-D."/>
            <person name="Poelchau M."/>
            <person name="Qu J."/>
            <person name="Schaub F."/>
            <person name="Wada-Katsumata A."/>
            <person name="Worley K.C."/>
            <person name="Xie Q."/>
            <person name="Ylla G."/>
            <person name="Poulsen M."/>
            <person name="Gibbs R.A."/>
            <person name="Schal C."/>
            <person name="Richards S."/>
            <person name="Belles X."/>
            <person name="Korb J."/>
            <person name="Bornberg-Bauer E."/>
        </authorList>
    </citation>
    <scope>NUCLEOTIDE SEQUENCE [LARGE SCALE GENOMIC DNA]</scope>
    <source>
        <tissue evidence="1">Whole body</tissue>
    </source>
</reference>
<dbReference type="Proteomes" id="UP000235965">
    <property type="component" value="Unassembled WGS sequence"/>
</dbReference>
<sequence>MRDVREFWQEALVNLKKAQARVKERYNVGSRQVHFRVEDFVMLRLHPLSSKSQQRSLANPDTGVIVRKAHVSQLKKHLPPG</sequence>
<organism evidence="1 2">
    <name type="scientific">Cryptotermes secundus</name>
    <dbReference type="NCBI Taxonomy" id="105785"/>
    <lineage>
        <taxon>Eukaryota</taxon>
        <taxon>Metazoa</taxon>
        <taxon>Ecdysozoa</taxon>
        <taxon>Arthropoda</taxon>
        <taxon>Hexapoda</taxon>
        <taxon>Insecta</taxon>
        <taxon>Pterygota</taxon>
        <taxon>Neoptera</taxon>
        <taxon>Polyneoptera</taxon>
        <taxon>Dictyoptera</taxon>
        <taxon>Blattodea</taxon>
        <taxon>Blattoidea</taxon>
        <taxon>Termitoidae</taxon>
        <taxon>Kalotermitidae</taxon>
        <taxon>Cryptotermitinae</taxon>
        <taxon>Cryptotermes</taxon>
    </lineage>
</organism>
<comment type="caution">
    <text evidence="1">The sequence shown here is derived from an EMBL/GenBank/DDBJ whole genome shotgun (WGS) entry which is preliminary data.</text>
</comment>
<dbReference type="InParanoid" id="A0A2J7PYE7"/>
<dbReference type="AlphaFoldDB" id="A0A2J7PYE7"/>
<proteinExistence type="predicted"/>
<evidence type="ECO:0000313" key="1">
    <source>
        <dbReference type="EMBL" id="PNF21358.1"/>
    </source>
</evidence>
<gene>
    <name evidence="1" type="ORF">B7P43_G17731</name>
</gene>
<protein>
    <submittedName>
        <fullName evidence="1">Uncharacterized protein</fullName>
    </submittedName>
</protein>
<name>A0A2J7PYE7_9NEOP</name>
<dbReference type="EMBL" id="NEVH01020366">
    <property type="protein sequence ID" value="PNF21358.1"/>
    <property type="molecule type" value="Genomic_DNA"/>
</dbReference>